<evidence type="ECO:0000256" key="2">
    <source>
        <dbReference type="ARBA" id="ARBA00022801"/>
    </source>
</evidence>
<proteinExistence type="inferred from homology"/>
<name>A0ABM8GXM4_9MICO</name>
<gene>
    <name evidence="4" type="ORF">GCM10025870_02870</name>
</gene>
<evidence type="ECO:0000259" key="3">
    <source>
        <dbReference type="Pfam" id="PF00933"/>
    </source>
</evidence>
<dbReference type="InterPro" id="IPR050288">
    <property type="entry name" value="Cellulose_deg_GH3"/>
</dbReference>
<dbReference type="PRINTS" id="PR00133">
    <property type="entry name" value="GLHYDRLASE3"/>
</dbReference>
<evidence type="ECO:0000256" key="1">
    <source>
        <dbReference type="ARBA" id="ARBA00005336"/>
    </source>
</evidence>
<dbReference type="EMBL" id="AP027734">
    <property type="protein sequence ID" value="BDZ53214.1"/>
    <property type="molecule type" value="Genomic_DNA"/>
</dbReference>
<protein>
    <recommendedName>
        <fullName evidence="3">Glycoside hydrolase family 3 N-terminal domain-containing protein</fullName>
    </recommendedName>
</protein>
<dbReference type="PANTHER" id="PTHR42715:SF10">
    <property type="entry name" value="BETA-GLUCOSIDASE"/>
    <property type="match status" value="1"/>
</dbReference>
<accession>A0ABM8GXM4</accession>
<evidence type="ECO:0000313" key="4">
    <source>
        <dbReference type="EMBL" id="BDZ53214.1"/>
    </source>
</evidence>
<dbReference type="Gene3D" id="3.20.20.300">
    <property type="entry name" value="Glycoside hydrolase, family 3, N-terminal domain"/>
    <property type="match status" value="1"/>
</dbReference>
<organism evidence="4 5">
    <name type="scientific">Agromyces marinus</name>
    <dbReference type="NCBI Taxonomy" id="1389020"/>
    <lineage>
        <taxon>Bacteria</taxon>
        <taxon>Bacillati</taxon>
        <taxon>Actinomycetota</taxon>
        <taxon>Actinomycetes</taxon>
        <taxon>Micrococcales</taxon>
        <taxon>Microbacteriaceae</taxon>
        <taxon>Agromyces</taxon>
    </lineage>
</organism>
<dbReference type="InterPro" id="IPR001764">
    <property type="entry name" value="Glyco_hydro_3_N"/>
</dbReference>
<dbReference type="InterPro" id="IPR017853">
    <property type="entry name" value="GH"/>
</dbReference>
<reference evidence="5" key="1">
    <citation type="journal article" date="2019" name="Int. J. Syst. Evol. Microbiol.">
        <title>The Global Catalogue of Microorganisms (GCM) 10K type strain sequencing project: providing services to taxonomists for standard genome sequencing and annotation.</title>
        <authorList>
            <consortium name="The Broad Institute Genomics Platform"/>
            <consortium name="The Broad Institute Genome Sequencing Center for Infectious Disease"/>
            <person name="Wu L."/>
            <person name="Ma J."/>
        </authorList>
    </citation>
    <scope>NUCLEOTIDE SEQUENCE [LARGE SCALE GENOMIC DNA]</scope>
    <source>
        <strain evidence="5">NBRC 109019</strain>
    </source>
</reference>
<feature type="domain" description="Glycoside hydrolase family 3 N-terminal" evidence="3">
    <location>
        <begin position="33"/>
        <end position="147"/>
    </location>
</feature>
<keyword evidence="5" id="KW-1185">Reference proteome</keyword>
<comment type="similarity">
    <text evidence="1">Belongs to the glycosyl hydrolase 3 family.</text>
</comment>
<keyword evidence="2" id="KW-0378">Hydrolase</keyword>
<dbReference type="PANTHER" id="PTHR42715">
    <property type="entry name" value="BETA-GLUCOSIDASE"/>
    <property type="match status" value="1"/>
</dbReference>
<dbReference type="Pfam" id="PF00933">
    <property type="entry name" value="Glyco_hydro_3"/>
    <property type="match status" value="1"/>
</dbReference>
<sequence length="163" mass="16545">MSAFGDAQGAQSVELTLTEAASLLSGADMASTKALTEHGIPSVRMTDGSNGLAMNLPDFSGKVPATCFPTSSALAATWDPALVSRVAAAIAREAAAAGAQVLLSPGMNLKRSPLGGRNFEYYSEDPLLTAELAVGFVKGVQGRASVPVSSTTSPTTRRPTGCA</sequence>
<dbReference type="SUPFAM" id="SSF51445">
    <property type="entry name" value="(Trans)glycosidases"/>
    <property type="match status" value="1"/>
</dbReference>
<dbReference type="Proteomes" id="UP001321477">
    <property type="component" value="Chromosome"/>
</dbReference>
<evidence type="ECO:0000313" key="5">
    <source>
        <dbReference type="Proteomes" id="UP001321477"/>
    </source>
</evidence>
<dbReference type="InterPro" id="IPR036962">
    <property type="entry name" value="Glyco_hydro_3_N_sf"/>
</dbReference>